<evidence type="ECO:0000256" key="11">
    <source>
        <dbReference type="ARBA" id="ARBA00040768"/>
    </source>
</evidence>
<evidence type="ECO:0000256" key="1">
    <source>
        <dbReference type="ARBA" id="ARBA00004514"/>
    </source>
</evidence>
<sequence>MIQSLRLKVAAAAKKNKEEEKSTEKKLSKESPPTTSSSPPSSSPATIAATATSSSSSSSSSNSSSSSSNSSSSPSSSSSSSSTTTTTGNNKINSHLNNNKSTALIASDDQLSESPTIPLNFALAGINVEDINGTMLPFTSLWNNKRCVIAVLRRFGCLVCRLQCMDLSSLKPKLDRMGIALIAIGFERVGLEDFIAGGFFNGEIYIDRSRSVYRALSLKRMGFWDTTIGLMDPRLSVYRKEAKEKGLPSNFRGDGLQLGATLVVGPKPQGAHYDFRQKNFLDVFDLNKILKACKQPYPKIQTIEKLNHIENQMSKLLVSLPSPVRVDAPALQFTIPKETKVKIESNPETYNPFHVNSNKIPTPNQSPPLYGNNIHHYNNNNNNHNNNRTISINNININNNESSVNNNHIYNHENGNHNYNHNHNNISQPQTPLSPSSPQQQQQQTFSNNNSPTLKGIYSPNTSPLVKSLSSGNMLIAHSSSKTTTTPPTTPPLVSASNINNNSSNKSPITLSPSSSSTSLVNSSSSISTSNSTSTSTSSSSVKSPLSSPSSKTEPSPKKYIYNYTPKTTTFEFKYDVSSLEMVNVSTFIAKLQNNIDNSNHNNSNNINNNNGHEATKTIVFQKSSTAPSAISSSGKISTLTRKFGGKIATNHNNNHVVYYPY</sequence>
<evidence type="ECO:0000256" key="2">
    <source>
        <dbReference type="ARBA" id="ARBA00022490"/>
    </source>
</evidence>
<evidence type="ECO:0000313" key="16">
    <source>
        <dbReference type="EMBL" id="EFA74551.1"/>
    </source>
</evidence>
<dbReference type="InParanoid" id="D3BVP8"/>
<reference evidence="16 17" key="1">
    <citation type="journal article" date="2011" name="Genome Res.">
        <title>Phylogeny-wide analysis of social amoeba genomes highlights ancient origins for complex intercellular communication.</title>
        <authorList>
            <person name="Heidel A.J."/>
            <person name="Lawal H.M."/>
            <person name="Felder M."/>
            <person name="Schilde C."/>
            <person name="Helps N.R."/>
            <person name="Tunggal B."/>
            <person name="Rivero F."/>
            <person name="John U."/>
            <person name="Schleicher M."/>
            <person name="Eichinger L."/>
            <person name="Platzer M."/>
            <person name="Noegel A.A."/>
            <person name="Schaap P."/>
            <person name="Gloeckner G."/>
        </authorList>
    </citation>
    <scope>NUCLEOTIDE SEQUENCE [LARGE SCALE GENOMIC DNA]</scope>
    <source>
        <strain evidence="17">ATCC 26659 / Pp 5 / PN500</strain>
    </source>
</reference>
<feature type="compositionally biased region" description="Low complexity" evidence="15">
    <location>
        <begin position="30"/>
        <end position="96"/>
    </location>
</feature>
<dbReference type="GO" id="GO:0016491">
    <property type="term" value="F:oxidoreductase activity"/>
    <property type="evidence" value="ECO:0007669"/>
    <property type="project" value="UniProtKB-KW"/>
</dbReference>
<feature type="region of interest" description="Disordered" evidence="15">
    <location>
        <begin position="479"/>
        <end position="561"/>
    </location>
</feature>
<keyword evidence="3" id="KW-0444">Lipid biosynthesis</keyword>
<dbReference type="Proteomes" id="UP000001396">
    <property type="component" value="Unassembled WGS sequence"/>
</dbReference>
<dbReference type="InterPro" id="IPR032801">
    <property type="entry name" value="PXL2A/B/C"/>
</dbReference>
<dbReference type="AlphaFoldDB" id="D3BVP8"/>
<comment type="function">
    <text evidence="8">Catalyzes the reduction of prostaglandin-ethanolamide H(2) (prostamide H(2)) to prostamide F(2alpha) with NADPH as proton donor. Also able to reduce prostaglandin H(2) to prostaglandin F(2alpha).</text>
</comment>
<dbReference type="FunFam" id="3.40.30.10:FF:000243">
    <property type="entry name" value="Prostamide/prostaglandin F synthase"/>
    <property type="match status" value="1"/>
</dbReference>
<feature type="region of interest" description="Disordered" evidence="15">
    <location>
        <begin position="403"/>
        <end position="462"/>
    </location>
</feature>
<name>D3BVP8_HETP5</name>
<feature type="compositionally biased region" description="Basic and acidic residues" evidence="15">
    <location>
        <begin position="15"/>
        <end position="29"/>
    </location>
</feature>
<evidence type="ECO:0000256" key="4">
    <source>
        <dbReference type="ARBA" id="ARBA00022832"/>
    </source>
</evidence>
<dbReference type="RefSeq" id="XP_020426685.1">
    <property type="nucleotide sequence ID" value="XM_020571096.1"/>
</dbReference>
<dbReference type="PANTHER" id="PTHR28630:SF3">
    <property type="entry name" value="PEROXIREDOXIN-LIKE 2C"/>
    <property type="match status" value="1"/>
</dbReference>
<dbReference type="EC" id="1.11.1.20" evidence="10"/>
<feature type="compositionally biased region" description="Low complexity" evidence="15">
    <location>
        <begin position="495"/>
        <end position="554"/>
    </location>
</feature>
<feature type="region of interest" description="Disordered" evidence="15">
    <location>
        <begin position="1"/>
        <end position="96"/>
    </location>
</feature>
<feature type="compositionally biased region" description="Low complexity" evidence="15">
    <location>
        <begin position="416"/>
        <end position="453"/>
    </location>
</feature>
<dbReference type="OMA" id="NDRYEHI"/>
<evidence type="ECO:0000256" key="14">
    <source>
        <dbReference type="ARBA" id="ARBA00048626"/>
    </source>
</evidence>
<comment type="catalytic activity">
    <reaction evidence="14">
        <text>prostamide F2alpha + [thioredoxin]-disulfide = prostamide H2 + [thioredoxin]-dithiol</text>
        <dbReference type="Rhea" id="RHEA:26373"/>
        <dbReference type="Rhea" id="RHEA-COMP:10698"/>
        <dbReference type="Rhea" id="RHEA-COMP:10700"/>
        <dbReference type="ChEBI" id="CHEBI:29950"/>
        <dbReference type="ChEBI" id="CHEBI:50058"/>
        <dbReference type="ChEBI" id="CHEBI:53081"/>
        <dbReference type="ChEBI" id="CHEBI:53082"/>
        <dbReference type="EC" id="1.11.1.20"/>
    </reaction>
</comment>
<dbReference type="CDD" id="cd02970">
    <property type="entry name" value="PRX_like2"/>
    <property type="match status" value="1"/>
</dbReference>
<evidence type="ECO:0000256" key="3">
    <source>
        <dbReference type="ARBA" id="ARBA00022516"/>
    </source>
</evidence>
<evidence type="ECO:0000256" key="12">
    <source>
        <dbReference type="ARBA" id="ARBA00041838"/>
    </source>
</evidence>
<feature type="compositionally biased region" description="Low complexity" evidence="15">
    <location>
        <begin position="1"/>
        <end position="13"/>
    </location>
</feature>
<comment type="catalytic activity">
    <reaction evidence="13">
        <text>prostaglandin H2 + [thioredoxin]-dithiol = prostaglandin F2alpha + [thioredoxin]-disulfide</text>
        <dbReference type="Rhea" id="RHEA:28214"/>
        <dbReference type="Rhea" id="RHEA-COMP:10698"/>
        <dbReference type="Rhea" id="RHEA-COMP:10700"/>
        <dbReference type="ChEBI" id="CHEBI:29950"/>
        <dbReference type="ChEBI" id="CHEBI:50058"/>
        <dbReference type="ChEBI" id="CHEBI:57404"/>
        <dbReference type="ChEBI" id="CHEBI:57405"/>
        <dbReference type="EC" id="1.11.1.20"/>
    </reaction>
</comment>
<evidence type="ECO:0000256" key="6">
    <source>
        <dbReference type="ARBA" id="ARBA00023002"/>
    </source>
</evidence>
<keyword evidence="4" id="KW-0276">Fatty acid metabolism</keyword>
<accession>D3BVP8</accession>
<comment type="subcellular location">
    <subcellularLocation>
        <location evidence="1">Cytoplasm</location>
        <location evidence="1">Cytosol</location>
    </subcellularLocation>
</comment>
<protein>
    <recommendedName>
        <fullName evidence="11">Prostamide/prostaglandin F synthase</fullName>
        <ecNumber evidence="10">1.11.1.20</ecNumber>
    </recommendedName>
    <alternativeName>
        <fullName evidence="12">Peroxiredoxin-like 2B</fullName>
    </alternativeName>
</protein>
<organism evidence="16 17">
    <name type="scientific">Heterostelium pallidum (strain ATCC 26659 / Pp 5 / PN500)</name>
    <name type="common">Cellular slime mold</name>
    <name type="synonym">Polysphondylium pallidum</name>
    <dbReference type="NCBI Taxonomy" id="670386"/>
    <lineage>
        <taxon>Eukaryota</taxon>
        <taxon>Amoebozoa</taxon>
        <taxon>Evosea</taxon>
        <taxon>Eumycetozoa</taxon>
        <taxon>Dictyostelia</taxon>
        <taxon>Acytosteliales</taxon>
        <taxon>Acytosteliaceae</taxon>
        <taxon>Heterostelium</taxon>
    </lineage>
</organism>
<keyword evidence="6" id="KW-0560">Oxidoreductase</keyword>
<evidence type="ECO:0000256" key="13">
    <source>
        <dbReference type="ARBA" id="ARBA00047917"/>
    </source>
</evidence>
<keyword evidence="17" id="KW-1185">Reference proteome</keyword>
<keyword evidence="7" id="KW-0443">Lipid metabolism</keyword>
<keyword evidence="5" id="KW-0521">NADP</keyword>
<proteinExistence type="inferred from homology"/>
<comment type="caution">
    <text evidence="16">The sequence shown here is derived from an EMBL/GenBank/DDBJ whole genome shotgun (WGS) entry which is preliminary data.</text>
</comment>
<evidence type="ECO:0000313" key="17">
    <source>
        <dbReference type="Proteomes" id="UP000001396"/>
    </source>
</evidence>
<evidence type="ECO:0000256" key="7">
    <source>
        <dbReference type="ARBA" id="ARBA00023098"/>
    </source>
</evidence>
<dbReference type="InterPro" id="IPR036249">
    <property type="entry name" value="Thioredoxin-like_sf"/>
</dbReference>
<comment type="similarity">
    <text evidence="9">Belongs to the peroxiredoxin-like PRXL2 family. Prostamide/prostaglandin F synthase subfamily.</text>
</comment>
<evidence type="ECO:0000256" key="10">
    <source>
        <dbReference type="ARBA" id="ARBA00039126"/>
    </source>
</evidence>
<evidence type="ECO:0000256" key="5">
    <source>
        <dbReference type="ARBA" id="ARBA00022857"/>
    </source>
</evidence>
<dbReference type="GeneID" id="31355583"/>
<dbReference type="EMBL" id="ADBJ01000063">
    <property type="protein sequence ID" value="EFA74551.1"/>
    <property type="molecule type" value="Genomic_DNA"/>
</dbReference>
<dbReference type="Pfam" id="PF13911">
    <property type="entry name" value="AhpC-TSA_2"/>
    <property type="match status" value="1"/>
</dbReference>
<keyword evidence="2" id="KW-0963">Cytoplasm</keyword>
<dbReference type="PANTHER" id="PTHR28630">
    <property type="match status" value="1"/>
</dbReference>
<evidence type="ECO:0000256" key="9">
    <source>
        <dbReference type="ARBA" id="ARBA00037965"/>
    </source>
</evidence>
<evidence type="ECO:0000256" key="15">
    <source>
        <dbReference type="SAM" id="MobiDB-lite"/>
    </source>
</evidence>
<dbReference type="GO" id="GO:0005829">
    <property type="term" value="C:cytosol"/>
    <property type="evidence" value="ECO:0007669"/>
    <property type="project" value="UniProtKB-SubCell"/>
</dbReference>
<evidence type="ECO:0000256" key="8">
    <source>
        <dbReference type="ARBA" id="ARBA00037117"/>
    </source>
</evidence>
<dbReference type="SUPFAM" id="SSF52833">
    <property type="entry name" value="Thioredoxin-like"/>
    <property type="match status" value="1"/>
</dbReference>
<gene>
    <name evidence="16" type="ORF">PPL_00049</name>
</gene>
<dbReference type="GO" id="GO:0006631">
    <property type="term" value="P:fatty acid metabolic process"/>
    <property type="evidence" value="ECO:0007669"/>
    <property type="project" value="UniProtKB-KW"/>
</dbReference>